<dbReference type="Gramene" id="MELO3C031037.2.1">
    <property type="protein sequence ID" value="MELO3C031037.2.1"/>
    <property type="gene ID" value="MELO3C031037.2"/>
</dbReference>
<dbReference type="EnsemblPlants" id="MELO3C031037.2.1">
    <property type="protein sequence ID" value="MELO3C031037.2.1"/>
    <property type="gene ID" value="MELO3C031037.2"/>
</dbReference>
<dbReference type="AlphaFoldDB" id="A0A9I9EAW5"/>
<proteinExistence type="predicted"/>
<name>A0A9I9EAW5_CUCME</name>
<evidence type="ECO:0000313" key="1">
    <source>
        <dbReference type="EnsemblPlants" id="MELO3C031037.2.1"/>
    </source>
</evidence>
<sequence>MIGERRHKKGACRSGWRSRARALLTHVTPHPRGCLRVGCSCAPLLHPDHCNLPYFHIILFFPVVVCDTSDGVAIIIFVVENEED</sequence>
<accession>A0A9I9EAW5</accession>
<reference evidence="1" key="1">
    <citation type="submission" date="2023-03" db="UniProtKB">
        <authorList>
            <consortium name="EnsemblPlants"/>
        </authorList>
    </citation>
    <scope>IDENTIFICATION</scope>
</reference>
<protein>
    <submittedName>
        <fullName evidence="1">Uncharacterized protein</fullName>
    </submittedName>
</protein>
<organism evidence="1">
    <name type="scientific">Cucumis melo</name>
    <name type="common">Muskmelon</name>
    <dbReference type="NCBI Taxonomy" id="3656"/>
    <lineage>
        <taxon>Eukaryota</taxon>
        <taxon>Viridiplantae</taxon>
        <taxon>Streptophyta</taxon>
        <taxon>Embryophyta</taxon>
        <taxon>Tracheophyta</taxon>
        <taxon>Spermatophyta</taxon>
        <taxon>Magnoliopsida</taxon>
        <taxon>eudicotyledons</taxon>
        <taxon>Gunneridae</taxon>
        <taxon>Pentapetalae</taxon>
        <taxon>rosids</taxon>
        <taxon>fabids</taxon>
        <taxon>Cucurbitales</taxon>
        <taxon>Cucurbitaceae</taxon>
        <taxon>Benincaseae</taxon>
        <taxon>Cucumis</taxon>
    </lineage>
</organism>